<dbReference type="EMBL" id="JAJUWU010000003">
    <property type="protein sequence ID" value="MCE7027016.1"/>
    <property type="molecule type" value="Genomic_DNA"/>
</dbReference>
<dbReference type="InterPro" id="IPR046071">
    <property type="entry name" value="DUF6030"/>
</dbReference>
<accession>A0A9X1NZ32</accession>
<evidence type="ECO:0000313" key="2">
    <source>
        <dbReference type="EMBL" id="MCE7027016.1"/>
    </source>
</evidence>
<proteinExistence type="predicted"/>
<keyword evidence="3" id="KW-1185">Reference proteome</keyword>
<evidence type="ECO:0000313" key="3">
    <source>
        <dbReference type="Proteomes" id="UP001139035"/>
    </source>
</evidence>
<feature type="region of interest" description="Disordered" evidence="1">
    <location>
        <begin position="258"/>
        <end position="289"/>
    </location>
</feature>
<comment type="caution">
    <text evidence="2">The sequence shown here is derived from an EMBL/GenBank/DDBJ whole genome shotgun (WGS) entry which is preliminary data.</text>
</comment>
<dbReference type="Proteomes" id="UP001139035">
    <property type="component" value="Unassembled WGS sequence"/>
</dbReference>
<protein>
    <submittedName>
        <fullName evidence="2">DUF6030 family protein</fullName>
    </submittedName>
</protein>
<sequence>MIVLFLNSDAGGSLGERLKRAAETGAVFSQPARTERSGNAEEASTAGDAALPTTTDTQKVAVIGSPRLLTPPTTRATPELVRLALVSPKKICKAIDPGKDFMSWHESLLLEGQWECYATATAEGERVERAEEGDGAEDAPVADDPDVVVEPALPSEPQLFVMARGDQRDTLTTVRIKLVADGAAKAKRGAKRLAAITAALFDVLQWRPPDGLLDKLDELTDVSLEQAGTQFRFKRELSSGWQYNLIVIFPNPKIYSQGSAFRPAETPSGAGPSGPPDLSGSASGPGDGR</sequence>
<evidence type="ECO:0000256" key="1">
    <source>
        <dbReference type="SAM" id="MobiDB-lite"/>
    </source>
</evidence>
<organism evidence="2 3">
    <name type="scientific">Jiella avicenniae</name>
    <dbReference type="NCBI Taxonomy" id="2907202"/>
    <lineage>
        <taxon>Bacteria</taxon>
        <taxon>Pseudomonadati</taxon>
        <taxon>Pseudomonadota</taxon>
        <taxon>Alphaproteobacteria</taxon>
        <taxon>Hyphomicrobiales</taxon>
        <taxon>Aurantimonadaceae</taxon>
        <taxon>Jiella</taxon>
    </lineage>
</organism>
<gene>
    <name evidence="2" type="ORF">LZD57_03345</name>
</gene>
<reference evidence="2" key="1">
    <citation type="submission" date="2022-01" db="EMBL/GenBank/DDBJ databases">
        <title>Jiella avicenniae sp. nov., a novel endophytic bacterium isolated from bark of Avicennia marina.</title>
        <authorList>
            <person name="Tuo L."/>
        </authorList>
    </citation>
    <scope>NUCLEOTIDE SEQUENCE</scope>
    <source>
        <strain evidence="2">CBK1P-4</strain>
    </source>
</reference>
<name>A0A9X1NZ32_9HYPH</name>
<feature type="region of interest" description="Disordered" evidence="1">
    <location>
        <begin position="26"/>
        <end position="53"/>
    </location>
</feature>
<dbReference type="AlphaFoldDB" id="A0A9X1NZ32"/>
<dbReference type="Pfam" id="PF19495">
    <property type="entry name" value="DUF6030"/>
    <property type="match status" value="1"/>
</dbReference>